<feature type="compositionally biased region" description="Low complexity" evidence="1">
    <location>
        <begin position="48"/>
        <end position="63"/>
    </location>
</feature>
<protein>
    <submittedName>
        <fullName evidence="5">Uncharacterized protein LOC115633743</fullName>
    </submittedName>
</protein>
<keyword evidence="4" id="KW-1185">Reference proteome</keyword>
<evidence type="ECO:0000313" key="5">
    <source>
        <dbReference type="RefSeq" id="XP_030387077.1"/>
    </source>
</evidence>
<dbReference type="Gene3D" id="2.60.40.10">
    <property type="entry name" value="Immunoglobulins"/>
    <property type="match status" value="1"/>
</dbReference>
<dbReference type="InterPro" id="IPR007110">
    <property type="entry name" value="Ig-like_dom"/>
</dbReference>
<organism evidence="4 5">
    <name type="scientific">Drosophila lebanonensis</name>
    <name type="common">Fruit fly</name>
    <name type="synonym">Scaptodrosophila lebanonensis</name>
    <dbReference type="NCBI Taxonomy" id="7225"/>
    <lineage>
        <taxon>Eukaryota</taxon>
        <taxon>Metazoa</taxon>
        <taxon>Ecdysozoa</taxon>
        <taxon>Arthropoda</taxon>
        <taxon>Hexapoda</taxon>
        <taxon>Insecta</taxon>
        <taxon>Pterygota</taxon>
        <taxon>Neoptera</taxon>
        <taxon>Endopterygota</taxon>
        <taxon>Diptera</taxon>
        <taxon>Brachycera</taxon>
        <taxon>Muscomorpha</taxon>
        <taxon>Ephydroidea</taxon>
        <taxon>Drosophilidae</taxon>
        <taxon>Scaptodrosophila</taxon>
    </lineage>
</organism>
<dbReference type="PROSITE" id="PS50835">
    <property type="entry name" value="IG_LIKE"/>
    <property type="match status" value="1"/>
</dbReference>
<accession>A0A6J2UIP5</accession>
<gene>
    <name evidence="5" type="primary">LOC115633743</name>
</gene>
<evidence type="ECO:0000259" key="3">
    <source>
        <dbReference type="PROSITE" id="PS50835"/>
    </source>
</evidence>
<evidence type="ECO:0000256" key="2">
    <source>
        <dbReference type="SAM" id="SignalP"/>
    </source>
</evidence>
<dbReference type="Proteomes" id="UP000504634">
    <property type="component" value="Unplaced"/>
</dbReference>
<evidence type="ECO:0000256" key="1">
    <source>
        <dbReference type="SAM" id="MobiDB-lite"/>
    </source>
</evidence>
<name>A0A6J2UIP5_DROLE</name>
<dbReference type="InterPro" id="IPR036179">
    <property type="entry name" value="Ig-like_dom_sf"/>
</dbReference>
<dbReference type="RefSeq" id="XP_030387077.1">
    <property type="nucleotide sequence ID" value="XM_030531217.1"/>
</dbReference>
<dbReference type="GeneID" id="115633743"/>
<dbReference type="SMART" id="SM00409">
    <property type="entry name" value="IG"/>
    <property type="match status" value="1"/>
</dbReference>
<evidence type="ECO:0000313" key="4">
    <source>
        <dbReference type="Proteomes" id="UP000504634"/>
    </source>
</evidence>
<proteinExistence type="predicted"/>
<dbReference type="InterPro" id="IPR013783">
    <property type="entry name" value="Ig-like_fold"/>
</dbReference>
<feature type="region of interest" description="Disordered" evidence="1">
    <location>
        <begin position="39"/>
        <end position="70"/>
    </location>
</feature>
<reference evidence="5" key="1">
    <citation type="submission" date="2025-08" db="UniProtKB">
        <authorList>
            <consortium name="RefSeq"/>
        </authorList>
    </citation>
    <scope>IDENTIFICATION</scope>
    <source>
        <strain evidence="5">11010-0011.00</strain>
        <tissue evidence="5">Whole body</tissue>
    </source>
</reference>
<feature type="chain" id="PRO_5026850389" evidence="2">
    <location>
        <begin position="27"/>
        <end position="204"/>
    </location>
</feature>
<keyword evidence="2" id="KW-0732">Signal</keyword>
<sequence length="204" mass="22350">MVGGAELNKLLMVTVSMLAVSCMVLSHPAIEEDQMMADDYDYGEPNDQSQQSKSGTSASSSSSFPKMPSTWTNRTKVDVTGILGQNIVLKCDDKVGKDNVVLWYQGKNLVSNGNSVLVPNFSLNPKTYELTILHSSPQSSGDYYCEVEPQKIRVHTKVIVLEHEHSLDAIAPESSTSAQSHVTITLWLLAAASSMVLYHFKINI</sequence>
<dbReference type="OrthoDB" id="8019355at2759"/>
<dbReference type="AlphaFoldDB" id="A0A6J2UIP5"/>
<feature type="signal peptide" evidence="2">
    <location>
        <begin position="1"/>
        <end position="26"/>
    </location>
</feature>
<dbReference type="InterPro" id="IPR003599">
    <property type="entry name" value="Ig_sub"/>
</dbReference>
<dbReference type="SUPFAM" id="SSF48726">
    <property type="entry name" value="Immunoglobulin"/>
    <property type="match status" value="1"/>
</dbReference>
<feature type="domain" description="Ig-like" evidence="3">
    <location>
        <begin position="65"/>
        <end position="155"/>
    </location>
</feature>